<dbReference type="Gene3D" id="3.90.550.10">
    <property type="entry name" value="Spore Coat Polysaccharide Biosynthesis Protein SpsA, Chain A"/>
    <property type="match status" value="1"/>
</dbReference>
<accession>X1G2R8</accession>
<organism evidence="2">
    <name type="scientific">marine sediment metagenome</name>
    <dbReference type="NCBI Taxonomy" id="412755"/>
    <lineage>
        <taxon>unclassified sequences</taxon>
        <taxon>metagenomes</taxon>
        <taxon>ecological metagenomes</taxon>
    </lineage>
</organism>
<dbReference type="EMBL" id="BARU01005141">
    <property type="protein sequence ID" value="GAH27328.1"/>
    <property type="molecule type" value="Genomic_DNA"/>
</dbReference>
<feature type="non-terminal residue" evidence="2">
    <location>
        <position position="1"/>
    </location>
</feature>
<dbReference type="AlphaFoldDB" id="X1G2R8"/>
<reference evidence="2" key="1">
    <citation type="journal article" date="2014" name="Front. Microbiol.">
        <title>High frequency of phylogenetically diverse reductive dehalogenase-homologous genes in deep subseafloor sedimentary metagenomes.</title>
        <authorList>
            <person name="Kawai M."/>
            <person name="Futagami T."/>
            <person name="Toyoda A."/>
            <person name="Takaki Y."/>
            <person name="Nishi S."/>
            <person name="Hori S."/>
            <person name="Arai W."/>
            <person name="Tsubouchi T."/>
            <person name="Morono Y."/>
            <person name="Uchiyama I."/>
            <person name="Ito T."/>
            <person name="Fujiyama A."/>
            <person name="Inagaki F."/>
            <person name="Takami H."/>
        </authorList>
    </citation>
    <scope>NUCLEOTIDE SEQUENCE</scope>
    <source>
        <strain evidence="2">Expedition CK06-06</strain>
    </source>
</reference>
<protein>
    <recommendedName>
        <fullName evidence="1">Glycosyltransferase 2-like domain-containing protein</fullName>
    </recommendedName>
</protein>
<evidence type="ECO:0000259" key="1">
    <source>
        <dbReference type="Pfam" id="PF00535"/>
    </source>
</evidence>
<comment type="caution">
    <text evidence="2">The sequence shown here is derived from an EMBL/GenBank/DDBJ whole genome shotgun (WGS) entry which is preliminary data.</text>
</comment>
<dbReference type="InterPro" id="IPR001173">
    <property type="entry name" value="Glyco_trans_2-like"/>
</dbReference>
<dbReference type="Pfam" id="PF00535">
    <property type="entry name" value="Glycos_transf_2"/>
    <property type="match status" value="1"/>
</dbReference>
<name>X1G2R8_9ZZZZ</name>
<gene>
    <name evidence="2" type="ORF">S03H2_09928</name>
</gene>
<evidence type="ECO:0000313" key="2">
    <source>
        <dbReference type="EMBL" id="GAH27328.1"/>
    </source>
</evidence>
<sequence length="134" mass="15075">ILSLILEILGPIYMIYFLVQLVDGFLKIGELDYDINAINEQKKVSVIIPIHNVPILVLEETLVGLTKQTYKNFDVWVGDDSPDENLRKGSDIADLTIVAMRKPTPRDAEIISYNLVPTNDLKLPMSILCVFSSK</sequence>
<proteinExistence type="predicted"/>
<dbReference type="SUPFAM" id="SSF53448">
    <property type="entry name" value="Nucleotide-diphospho-sugar transferases"/>
    <property type="match status" value="1"/>
</dbReference>
<dbReference type="InterPro" id="IPR029044">
    <property type="entry name" value="Nucleotide-diphossugar_trans"/>
</dbReference>
<feature type="domain" description="Glycosyltransferase 2-like" evidence="1">
    <location>
        <begin position="45"/>
        <end position="86"/>
    </location>
</feature>